<proteinExistence type="predicted"/>
<dbReference type="Gene3D" id="3.30.70.1060">
    <property type="entry name" value="Dimeric alpha+beta barrel"/>
    <property type="match status" value="1"/>
</dbReference>
<gene>
    <name evidence="3" type="ORF">JK363_17290</name>
</gene>
<dbReference type="InterPro" id="IPR026029">
    <property type="entry name" value="MLI_dom"/>
</dbReference>
<dbReference type="Pfam" id="PF02426">
    <property type="entry name" value="MIase"/>
    <property type="match status" value="1"/>
</dbReference>
<name>A0ABS1NEB5_9ACTN</name>
<comment type="caution">
    <text evidence="3">The sequence shown here is derived from an EMBL/GenBank/DDBJ whole genome shotgun (WGS) entry which is preliminary data.</text>
</comment>
<accession>A0ABS1NEB5</accession>
<protein>
    <recommendedName>
        <fullName evidence="2">Muconolactone isomerase domain-containing protein</fullName>
    </recommendedName>
</protein>
<feature type="compositionally biased region" description="Basic and acidic residues" evidence="1">
    <location>
        <begin position="1"/>
        <end position="14"/>
    </location>
</feature>
<evidence type="ECO:0000313" key="3">
    <source>
        <dbReference type="EMBL" id="MBL1098386.1"/>
    </source>
</evidence>
<dbReference type="EMBL" id="JAERRF010000009">
    <property type="protein sequence ID" value="MBL1098386.1"/>
    <property type="molecule type" value="Genomic_DNA"/>
</dbReference>
<feature type="region of interest" description="Disordered" evidence="1">
    <location>
        <begin position="1"/>
        <end position="26"/>
    </location>
</feature>
<reference evidence="3 4" key="1">
    <citation type="submission" date="2021-01" db="EMBL/GenBank/DDBJ databases">
        <title>WGS of actinomycetes isolated from Thailand.</title>
        <authorList>
            <person name="Thawai C."/>
        </authorList>
    </citation>
    <scope>NUCLEOTIDE SEQUENCE [LARGE SCALE GENOMIC DNA]</scope>
    <source>
        <strain evidence="3 4">CA1R205</strain>
    </source>
</reference>
<evidence type="ECO:0000313" key="4">
    <source>
        <dbReference type="Proteomes" id="UP000634229"/>
    </source>
</evidence>
<evidence type="ECO:0000256" key="1">
    <source>
        <dbReference type="SAM" id="MobiDB-lite"/>
    </source>
</evidence>
<sequence>MPDLSGRPDRRPGGDRAVSSRRSDRVHEVLASLPIWRWTDISVAALATHPQERK</sequence>
<evidence type="ECO:0000259" key="2">
    <source>
        <dbReference type="Pfam" id="PF02426"/>
    </source>
</evidence>
<feature type="domain" description="Muconolactone isomerase" evidence="2">
    <location>
        <begin position="21"/>
        <end position="51"/>
    </location>
</feature>
<organism evidence="3 4">
    <name type="scientific">Streptomyces coffeae</name>
    <dbReference type="NCBI Taxonomy" id="621382"/>
    <lineage>
        <taxon>Bacteria</taxon>
        <taxon>Bacillati</taxon>
        <taxon>Actinomycetota</taxon>
        <taxon>Actinomycetes</taxon>
        <taxon>Kitasatosporales</taxon>
        <taxon>Streptomycetaceae</taxon>
        <taxon>Streptomyces</taxon>
    </lineage>
</organism>
<dbReference type="Proteomes" id="UP000634229">
    <property type="component" value="Unassembled WGS sequence"/>
</dbReference>
<keyword evidence="4" id="KW-1185">Reference proteome</keyword>